<evidence type="ECO:0000313" key="2">
    <source>
        <dbReference type="Proteomes" id="UP000789702"/>
    </source>
</evidence>
<proteinExistence type="predicted"/>
<accession>A0ACA9PXZ8</accession>
<keyword evidence="2" id="KW-1185">Reference proteome</keyword>
<organism evidence="1 2">
    <name type="scientific">Dentiscutata heterogama</name>
    <dbReference type="NCBI Taxonomy" id="1316150"/>
    <lineage>
        <taxon>Eukaryota</taxon>
        <taxon>Fungi</taxon>
        <taxon>Fungi incertae sedis</taxon>
        <taxon>Mucoromycota</taxon>
        <taxon>Glomeromycotina</taxon>
        <taxon>Glomeromycetes</taxon>
        <taxon>Diversisporales</taxon>
        <taxon>Gigasporaceae</taxon>
        <taxon>Dentiscutata</taxon>
    </lineage>
</organism>
<gene>
    <name evidence="1" type="ORF">DHETER_LOCUS12908</name>
</gene>
<feature type="non-terminal residue" evidence="1">
    <location>
        <position position="1"/>
    </location>
</feature>
<sequence>DGPPRKRPRLIEVLDSTSMVWTDQEKETREALLQVDSPNVIVKGGYSPGESNFLNFVMSGVFVDKSLFIIEYMIYSERAILITRPRRFGKSTNLSMLYTFLKPVSEKEKEQKLALFKGLKVAQFGWFMKLHLGNWPVIYVNFKDLCDKSWELMLNSIKERISDIYKEHRYMIDNKNLHIEDESLFKNILNETIDEPHLINAISRLTRHLHGYFGKQTIILIDEYDWPMEHAINFYLKEA</sequence>
<evidence type="ECO:0000313" key="1">
    <source>
        <dbReference type="EMBL" id="CAG8722425.1"/>
    </source>
</evidence>
<dbReference type="EMBL" id="CAJVPU010033447">
    <property type="protein sequence ID" value="CAG8722425.1"/>
    <property type="molecule type" value="Genomic_DNA"/>
</dbReference>
<comment type="caution">
    <text evidence="1">The sequence shown here is derived from an EMBL/GenBank/DDBJ whole genome shotgun (WGS) entry which is preliminary data.</text>
</comment>
<protein>
    <submittedName>
        <fullName evidence="1">11019_t:CDS:1</fullName>
    </submittedName>
</protein>
<name>A0ACA9PXZ8_9GLOM</name>
<reference evidence="1" key="1">
    <citation type="submission" date="2021-06" db="EMBL/GenBank/DDBJ databases">
        <authorList>
            <person name="Kallberg Y."/>
            <person name="Tangrot J."/>
            <person name="Rosling A."/>
        </authorList>
    </citation>
    <scope>NUCLEOTIDE SEQUENCE</scope>
    <source>
        <strain evidence="1">IL203A</strain>
    </source>
</reference>
<dbReference type="Proteomes" id="UP000789702">
    <property type="component" value="Unassembled WGS sequence"/>
</dbReference>